<protein>
    <submittedName>
        <fullName evidence="9">Methyl-accepting chemotaxis sensory transducer</fullName>
    </submittedName>
</protein>
<dbReference type="GO" id="GO:0006935">
    <property type="term" value="P:chemotaxis"/>
    <property type="evidence" value="ECO:0007669"/>
    <property type="project" value="InterPro"/>
</dbReference>
<evidence type="ECO:0000259" key="7">
    <source>
        <dbReference type="PROSITE" id="PS50111"/>
    </source>
</evidence>
<dbReference type="InterPro" id="IPR029151">
    <property type="entry name" value="Sensor-like_sf"/>
</dbReference>
<dbReference type="Pfam" id="PF00015">
    <property type="entry name" value="MCPsignal"/>
    <property type="match status" value="1"/>
</dbReference>
<keyword evidence="2 6" id="KW-1133">Transmembrane helix</keyword>
<feature type="domain" description="Methyl-accepting transducer" evidence="7">
    <location>
        <begin position="459"/>
        <end position="702"/>
    </location>
</feature>
<evidence type="ECO:0000256" key="5">
    <source>
        <dbReference type="PROSITE-ProRule" id="PRU00284"/>
    </source>
</evidence>
<keyword evidence="1 6" id="KW-0812">Transmembrane</keyword>
<dbReference type="SMART" id="SM00304">
    <property type="entry name" value="HAMP"/>
    <property type="match status" value="1"/>
</dbReference>
<dbReference type="SUPFAM" id="SSF103190">
    <property type="entry name" value="Sensory domain-like"/>
    <property type="match status" value="1"/>
</dbReference>
<evidence type="ECO:0000256" key="3">
    <source>
        <dbReference type="ARBA" id="ARBA00023224"/>
    </source>
</evidence>
<dbReference type="GO" id="GO:0016020">
    <property type="term" value="C:membrane"/>
    <property type="evidence" value="ECO:0007669"/>
    <property type="project" value="InterPro"/>
</dbReference>
<dbReference type="InterPro" id="IPR033462">
    <property type="entry name" value="Cache_3-Cache_2"/>
</dbReference>
<dbReference type="Gene3D" id="1.10.287.950">
    <property type="entry name" value="Methyl-accepting chemotaxis protein"/>
    <property type="match status" value="1"/>
</dbReference>
<keyword evidence="10" id="KW-1185">Reference proteome</keyword>
<dbReference type="InterPro" id="IPR004089">
    <property type="entry name" value="MCPsignal_dom"/>
</dbReference>
<dbReference type="EMBL" id="VNHW01000004">
    <property type="protein sequence ID" value="TYP88366.1"/>
    <property type="molecule type" value="Genomic_DNA"/>
</dbReference>
<comment type="similarity">
    <text evidence="4">Belongs to the methyl-accepting chemotaxis (MCP) protein family.</text>
</comment>
<dbReference type="RefSeq" id="WP_243737515.1">
    <property type="nucleotide sequence ID" value="NZ_VNHW01000004.1"/>
</dbReference>
<evidence type="ECO:0000313" key="9">
    <source>
        <dbReference type="EMBL" id="TYP88366.1"/>
    </source>
</evidence>
<evidence type="ECO:0000256" key="2">
    <source>
        <dbReference type="ARBA" id="ARBA00022989"/>
    </source>
</evidence>
<feature type="transmembrane region" description="Helical" evidence="6">
    <location>
        <begin position="375"/>
        <end position="398"/>
    </location>
</feature>
<keyword evidence="6" id="KW-0472">Membrane</keyword>
<dbReference type="Pfam" id="PF00672">
    <property type="entry name" value="HAMP"/>
    <property type="match status" value="1"/>
</dbReference>
<dbReference type="Pfam" id="PF17201">
    <property type="entry name" value="Cache_3-Cache_2"/>
    <property type="match status" value="1"/>
</dbReference>
<organism evidence="9 10">
    <name type="scientific">Blastococcus xanthinilyticus</name>
    <dbReference type="NCBI Taxonomy" id="1564164"/>
    <lineage>
        <taxon>Bacteria</taxon>
        <taxon>Bacillati</taxon>
        <taxon>Actinomycetota</taxon>
        <taxon>Actinomycetes</taxon>
        <taxon>Geodermatophilales</taxon>
        <taxon>Geodermatophilaceae</taxon>
        <taxon>Blastococcus</taxon>
    </lineage>
</organism>
<dbReference type="PANTHER" id="PTHR32089">
    <property type="entry name" value="METHYL-ACCEPTING CHEMOTAXIS PROTEIN MCPB"/>
    <property type="match status" value="1"/>
</dbReference>
<dbReference type="InterPro" id="IPR003660">
    <property type="entry name" value="HAMP_dom"/>
</dbReference>
<sequence length="717" mass="74211">MMRRTTPPPWARPSSWGIRAKVVALAVSSVVVTGVAMGGVSAWQSSDFADAAARDMDALVAEDISRAARGAYDLVSTQGASTAMKVDYDLNAARYVLQQSGGFAIDGSGKDPVAWDAKNQMTGEVTPVLLPRVLIGGQWLGQNSDAAVPTPVVDPIMQMVGATVTIFQKTPEGNFLRVATNVQAANGSRAIGTYIPAVNPDGKPNPVAAAVSNGQTFRGNAFVVDSWLVSAYEPILGPAGDVIGVLYVGVKQTNLPALRQGLEATTIGENGHIEVYGGTGDRAGTVLISPDGARDGEQLLEATDADGDPYVQQIVDAAVQLGEGEQATVRYVDPEAGPTTARVSYYAPWDWVITAVTRDADFAGAKDALDEGRTAMVWALVLAAVVIAVLGGLIALWVGRRLTQPLVCLRDRMAEIADGEGDLTQRMDDSRDDEVGQLSGAFNRFVDKVAGTVRDIHRCAQQVAGSAAGVSTVADGLATRAARSRDQAQGAHGVAAEISSSVSSAAAGAEEMGASITEIARSAAEAAEVGRMAASLAEQTETTIAALGASSAEIGDVVKVISGVAEQTNLLALNATIEAARAGDAGKGFAVVANEVKELAQEAAKASEEIAQRVQGIQSETTAAVGSISRIAEVVRSINDHQTTIASAVEEQTATTRELTRSVATAAEGAGTVTTTLTTVSRDADDSAADVERARAAAQELDALSRELNRLLGVFTV</sequence>
<accession>A0A5S5CZQ4</accession>
<dbReference type="SMART" id="SM00283">
    <property type="entry name" value="MA"/>
    <property type="match status" value="1"/>
</dbReference>
<feature type="domain" description="HAMP" evidence="8">
    <location>
        <begin position="400"/>
        <end position="454"/>
    </location>
</feature>
<dbReference type="PROSITE" id="PS50885">
    <property type="entry name" value="HAMP"/>
    <property type="match status" value="1"/>
</dbReference>
<dbReference type="Proteomes" id="UP000322499">
    <property type="component" value="Unassembled WGS sequence"/>
</dbReference>
<dbReference type="Gene3D" id="3.30.450.20">
    <property type="entry name" value="PAS domain"/>
    <property type="match status" value="1"/>
</dbReference>
<evidence type="ECO:0000256" key="1">
    <source>
        <dbReference type="ARBA" id="ARBA00022692"/>
    </source>
</evidence>
<name>A0A5S5CZQ4_9ACTN</name>
<reference evidence="9 10" key="1">
    <citation type="submission" date="2019-07" db="EMBL/GenBank/DDBJ databases">
        <title>Genomic Encyclopedia of Archaeal and Bacterial Type Strains, Phase II (KMG-II): from individual species to whole genera.</title>
        <authorList>
            <person name="Goeker M."/>
        </authorList>
    </citation>
    <scope>NUCLEOTIDE SEQUENCE [LARGE SCALE GENOMIC DNA]</scope>
    <source>
        <strain evidence="9 10">DSM 46842</strain>
    </source>
</reference>
<dbReference type="CDD" id="cd06225">
    <property type="entry name" value="HAMP"/>
    <property type="match status" value="1"/>
</dbReference>
<evidence type="ECO:0000256" key="4">
    <source>
        <dbReference type="ARBA" id="ARBA00029447"/>
    </source>
</evidence>
<dbReference type="GO" id="GO:0004888">
    <property type="term" value="F:transmembrane signaling receptor activity"/>
    <property type="evidence" value="ECO:0007669"/>
    <property type="project" value="InterPro"/>
</dbReference>
<gene>
    <name evidence="9" type="ORF">BD833_10469</name>
</gene>
<dbReference type="GO" id="GO:0007165">
    <property type="term" value="P:signal transduction"/>
    <property type="evidence" value="ECO:0007669"/>
    <property type="project" value="UniProtKB-KW"/>
</dbReference>
<evidence type="ECO:0000256" key="6">
    <source>
        <dbReference type="SAM" id="Phobius"/>
    </source>
</evidence>
<evidence type="ECO:0000259" key="8">
    <source>
        <dbReference type="PROSITE" id="PS50885"/>
    </source>
</evidence>
<proteinExistence type="inferred from homology"/>
<dbReference type="PROSITE" id="PS50111">
    <property type="entry name" value="CHEMOTAXIS_TRANSDUC_2"/>
    <property type="match status" value="1"/>
</dbReference>
<dbReference type="SUPFAM" id="SSF58104">
    <property type="entry name" value="Methyl-accepting chemotaxis protein (MCP) signaling domain"/>
    <property type="match status" value="1"/>
</dbReference>
<dbReference type="PRINTS" id="PR00260">
    <property type="entry name" value="CHEMTRNSDUCR"/>
</dbReference>
<comment type="caution">
    <text evidence="9">The sequence shown here is derived from an EMBL/GenBank/DDBJ whole genome shotgun (WGS) entry which is preliminary data.</text>
</comment>
<keyword evidence="3 5" id="KW-0807">Transducer</keyword>
<evidence type="ECO:0000313" key="10">
    <source>
        <dbReference type="Proteomes" id="UP000322499"/>
    </source>
</evidence>
<dbReference type="AlphaFoldDB" id="A0A5S5CZQ4"/>
<dbReference type="PANTHER" id="PTHR32089:SF112">
    <property type="entry name" value="LYSOZYME-LIKE PROTEIN-RELATED"/>
    <property type="match status" value="1"/>
</dbReference>
<dbReference type="InterPro" id="IPR004090">
    <property type="entry name" value="Chemotax_Me-accpt_rcpt"/>
</dbReference>